<feature type="coiled-coil region" evidence="7">
    <location>
        <begin position="160"/>
        <end position="187"/>
    </location>
</feature>
<dbReference type="Pfam" id="PF25876">
    <property type="entry name" value="HH_MFP_RND"/>
    <property type="match status" value="1"/>
</dbReference>
<organism evidence="14 15">
    <name type="scientific">Pararobbsia alpina</name>
    <dbReference type="NCBI Taxonomy" id="621374"/>
    <lineage>
        <taxon>Bacteria</taxon>
        <taxon>Pseudomonadati</taxon>
        <taxon>Pseudomonadota</taxon>
        <taxon>Betaproteobacteria</taxon>
        <taxon>Burkholderiales</taxon>
        <taxon>Burkholderiaceae</taxon>
        <taxon>Pararobbsia</taxon>
    </lineage>
</organism>
<keyword evidence="7" id="KW-0175">Coiled coil</keyword>
<sequence length="453" mass="48000">MDDKDRKPAVPPQPPAATSPRPRRRGVWIVLVILVVIAVALWLHWRHTAQAAAAESGAGARGASSASSESAASAGAHAGRSRGGGRFASDQPQAVAVAKVVTGEMPVTLNALGTVTPLATVTVRTQIAGTLVDVAFREGQMVKKGDFLAQIDPRPYQIQLQNAQGALARDQALLEQARNDLARYQVLIKQDSISQQQVDDQVSLVKQYEGTVRTDQATIDTEKLDLVYAHITAPVSGRIGLRQVDPGNYAQTSDTNGIVVITQMEPMSVLFTLAEDNLPAVLKRVNSGARLSVTAYDRSGSTVLESGHLDTLDNQIDTTTGTVKLRALFDNKEGLLFPNQFVNTKLLVNTIENALIVPSASVQTGSVGQFVYIVKPDDTVTVRVVKVGPIDGERTSITSGLQAGETVVIDGADRLRENAKVVIPAAHAANDVGGASGASAAHAHRHHHASDAQ</sequence>
<dbReference type="Gene3D" id="2.40.420.20">
    <property type="match status" value="1"/>
</dbReference>
<evidence type="ECO:0000256" key="1">
    <source>
        <dbReference type="ARBA" id="ARBA00004236"/>
    </source>
</evidence>
<dbReference type="AlphaFoldDB" id="A0A6S7BB11"/>
<dbReference type="Pfam" id="PF25917">
    <property type="entry name" value="BSH_RND"/>
    <property type="match status" value="1"/>
</dbReference>
<evidence type="ECO:0000256" key="3">
    <source>
        <dbReference type="ARBA" id="ARBA00022448"/>
    </source>
</evidence>
<feature type="domain" description="Multidrug resistance protein MdtA-like barrel-sandwich hybrid" evidence="11">
    <location>
        <begin position="120"/>
        <end position="262"/>
    </location>
</feature>
<dbReference type="Gene3D" id="2.40.30.170">
    <property type="match status" value="1"/>
</dbReference>
<dbReference type="PANTHER" id="PTHR30469:SF12">
    <property type="entry name" value="MULTIDRUG RESISTANCE PROTEIN MDTA"/>
    <property type="match status" value="1"/>
</dbReference>
<feature type="transmembrane region" description="Helical" evidence="9">
    <location>
        <begin position="27"/>
        <end position="45"/>
    </location>
</feature>
<keyword evidence="4" id="KW-1003">Cell membrane</keyword>
<dbReference type="Proteomes" id="UP000494115">
    <property type="component" value="Unassembled WGS sequence"/>
</dbReference>
<feature type="domain" description="Multidrug resistance protein MdtA-like alpha-helical hairpin" evidence="10">
    <location>
        <begin position="159"/>
        <end position="229"/>
    </location>
</feature>
<evidence type="ECO:0000256" key="5">
    <source>
        <dbReference type="ARBA" id="ARBA00022519"/>
    </source>
</evidence>
<evidence type="ECO:0000256" key="4">
    <source>
        <dbReference type="ARBA" id="ARBA00022475"/>
    </source>
</evidence>
<feature type="compositionally biased region" description="Basic residues" evidence="8">
    <location>
        <begin position="442"/>
        <end position="453"/>
    </location>
</feature>
<dbReference type="PANTHER" id="PTHR30469">
    <property type="entry name" value="MULTIDRUG RESISTANCE PROTEIN MDTA"/>
    <property type="match status" value="1"/>
</dbReference>
<dbReference type="InterPro" id="IPR006143">
    <property type="entry name" value="RND_pump_MFP"/>
</dbReference>
<dbReference type="InterPro" id="IPR058625">
    <property type="entry name" value="MdtA-like_BSH"/>
</dbReference>
<feature type="compositionally biased region" description="Low complexity" evidence="8">
    <location>
        <begin position="60"/>
        <end position="78"/>
    </location>
</feature>
<dbReference type="EMBL" id="CADIKM010000005">
    <property type="protein sequence ID" value="CAB3783097.1"/>
    <property type="molecule type" value="Genomic_DNA"/>
</dbReference>
<dbReference type="GO" id="GO:0015562">
    <property type="term" value="F:efflux transmembrane transporter activity"/>
    <property type="evidence" value="ECO:0007669"/>
    <property type="project" value="TreeGrafter"/>
</dbReference>
<dbReference type="InterPro" id="IPR058626">
    <property type="entry name" value="MdtA-like_b-barrel"/>
</dbReference>
<evidence type="ECO:0000256" key="6">
    <source>
        <dbReference type="ARBA" id="ARBA00023136"/>
    </source>
</evidence>
<dbReference type="InterPro" id="IPR058624">
    <property type="entry name" value="MdtA-like_HH"/>
</dbReference>
<evidence type="ECO:0000256" key="8">
    <source>
        <dbReference type="SAM" id="MobiDB-lite"/>
    </source>
</evidence>
<feature type="region of interest" description="Disordered" evidence="8">
    <location>
        <begin position="60"/>
        <end position="88"/>
    </location>
</feature>
<keyword evidence="15" id="KW-1185">Reference proteome</keyword>
<evidence type="ECO:0000259" key="10">
    <source>
        <dbReference type="Pfam" id="PF25876"/>
    </source>
</evidence>
<gene>
    <name evidence="14" type="primary">mdtA_2</name>
    <name evidence="14" type="ORF">LMG28138_01570</name>
</gene>
<dbReference type="Pfam" id="PF25944">
    <property type="entry name" value="Beta-barrel_RND"/>
    <property type="match status" value="1"/>
</dbReference>
<name>A0A6S7BB11_9BURK</name>
<evidence type="ECO:0000313" key="15">
    <source>
        <dbReference type="Proteomes" id="UP000494115"/>
    </source>
</evidence>
<keyword evidence="9" id="KW-1133">Transmembrane helix</keyword>
<feature type="domain" description="Multidrug resistance protein MdtA-like beta-barrel" evidence="12">
    <location>
        <begin position="266"/>
        <end position="349"/>
    </location>
</feature>
<reference evidence="14 15" key="1">
    <citation type="submission" date="2020-04" db="EMBL/GenBank/DDBJ databases">
        <authorList>
            <person name="De Canck E."/>
        </authorList>
    </citation>
    <scope>NUCLEOTIDE SEQUENCE [LARGE SCALE GENOMIC DNA]</scope>
    <source>
        <strain evidence="14 15">LMG 28138</strain>
    </source>
</reference>
<evidence type="ECO:0000256" key="7">
    <source>
        <dbReference type="SAM" id="Coils"/>
    </source>
</evidence>
<evidence type="ECO:0000256" key="2">
    <source>
        <dbReference type="ARBA" id="ARBA00009477"/>
    </source>
</evidence>
<feature type="domain" description="Multidrug resistance protein MdtA-like C-terminal permuted SH3" evidence="13">
    <location>
        <begin position="353"/>
        <end position="414"/>
    </location>
</feature>
<evidence type="ECO:0000259" key="13">
    <source>
        <dbReference type="Pfam" id="PF25967"/>
    </source>
</evidence>
<accession>A0A6S7BB11</accession>
<feature type="region of interest" description="Disordered" evidence="8">
    <location>
        <begin position="433"/>
        <end position="453"/>
    </location>
</feature>
<comment type="similarity">
    <text evidence="2">Belongs to the membrane fusion protein (MFP) (TC 8.A.1) family.</text>
</comment>
<evidence type="ECO:0000313" key="14">
    <source>
        <dbReference type="EMBL" id="CAB3783097.1"/>
    </source>
</evidence>
<proteinExistence type="inferred from homology"/>
<dbReference type="NCBIfam" id="NF008589">
    <property type="entry name" value="PRK11556.1"/>
    <property type="match status" value="1"/>
</dbReference>
<protein>
    <submittedName>
        <fullName evidence="14">Multidrug resistance protein MdtA</fullName>
    </submittedName>
</protein>
<dbReference type="InterPro" id="IPR058627">
    <property type="entry name" value="MdtA-like_C"/>
</dbReference>
<evidence type="ECO:0000259" key="12">
    <source>
        <dbReference type="Pfam" id="PF25944"/>
    </source>
</evidence>
<dbReference type="Pfam" id="PF25967">
    <property type="entry name" value="RND-MFP_C"/>
    <property type="match status" value="1"/>
</dbReference>
<dbReference type="Gene3D" id="1.10.287.470">
    <property type="entry name" value="Helix hairpin bin"/>
    <property type="match status" value="1"/>
</dbReference>
<dbReference type="GO" id="GO:1990281">
    <property type="term" value="C:efflux pump complex"/>
    <property type="evidence" value="ECO:0007669"/>
    <property type="project" value="TreeGrafter"/>
</dbReference>
<dbReference type="Gene3D" id="2.40.50.100">
    <property type="match status" value="1"/>
</dbReference>
<keyword evidence="9" id="KW-0812">Transmembrane</keyword>
<evidence type="ECO:0000259" key="11">
    <source>
        <dbReference type="Pfam" id="PF25917"/>
    </source>
</evidence>
<keyword evidence="3" id="KW-0813">Transport</keyword>
<feature type="region of interest" description="Disordered" evidence="8">
    <location>
        <begin position="1"/>
        <end position="21"/>
    </location>
</feature>
<dbReference type="SUPFAM" id="SSF111369">
    <property type="entry name" value="HlyD-like secretion proteins"/>
    <property type="match status" value="1"/>
</dbReference>
<dbReference type="NCBIfam" id="TIGR01730">
    <property type="entry name" value="RND_mfp"/>
    <property type="match status" value="1"/>
</dbReference>
<keyword evidence="5" id="KW-0997">Cell inner membrane</keyword>
<keyword evidence="6 9" id="KW-0472">Membrane</keyword>
<comment type="subcellular location">
    <subcellularLocation>
        <location evidence="1">Cell membrane</location>
    </subcellularLocation>
</comment>
<dbReference type="RefSeq" id="WP_175104180.1">
    <property type="nucleotide sequence ID" value="NZ_CADIKM010000005.1"/>
</dbReference>
<evidence type="ECO:0000256" key="9">
    <source>
        <dbReference type="SAM" id="Phobius"/>
    </source>
</evidence>